<accession>A0AAV9ZYX4</accession>
<comment type="caution">
    <text evidence="3">The sequence shown here is derived from an EMBL/GenBank/DDBJ whole genome shotgun (WGS) entry which is preliminary data.</text>
</comment>
<sequence length="239" mass="26713">MYHMSVTNFGDYAQFGRYPPWSLKIPVGGISASLVQFFYAYRIYMLSQKSLVFPVPIFVCALGAFGISIVIAGNLFMQHFSVGTYSLAMIAVQLAADIIISTGMLYYLLRNKSQVFIRTKKAVNTLAVQALNTGVFTLVFGLADIVVTHLFSMNLNQLPLFFVLVRLYTLSLLSILNSREHVREQLANPSHATVTLPSYLNRSTGISHELEIRNQVSTLEDGESNISVLENMKPRSERC</sequence>
<feature type="transmembrane region" description="Helical" evidence="1">
    <location>
        <begin position="158"/>
        <end position="176"/>
    </location>
</feature>
<name>A0AAV9ZYX4_9AGAR</name>
<dbReference type="EMBL" id="JAWWNJ010000097">
    <property type="protein sequence ID" value="KAK6996444.1"/>
    <property type="molecule type" value="Genomic_DNA"/>
</dbReference>
<feature type="transmembrane region" description="Helical" evidence="1">
    <location>
        <begin position="85"/>
        <end position="109"/>
    </location>
</feature>
<dbReference type="PANTHER" id="PTHR40465:SF1">
    <property type="entry name" value="DUF6534 DOMAIN-CONTAINING PROTEIN"/>
    <property type="match status" value="1"/>
</dbReference>
<proteinExistence type="predicted"/>
<dbReference type="PANTHER" id="PTHR40465">
    <property type="entry name" value="CHROMOSOME 1, WHOLE GENOME SHOTGUN SEQUENCE"/>
    <property type="match status" value="1"/>
</dbReference>
<dbReference type="InterPro" id="IPR045339">
    <property type="entry name" value="DUF6534"/>
</dbReference>
<reference evidence="3 4" key="1">
    <citation type="journal article" date="2024" name="J Genomics">
        <title>Draft genome sequencing and assembly of Favolaschia claudopus CIRM-BRFM 2984 isolated from oak limbs.</title>
        <authorList>
            <person name="Navarro D."/>
            <person name="Drula E."/>
            <person name="Chaduli D."/>
            <person name="Cazenave R."/>
            <person name="Ahrendt S."/>
            <person name="Wang J."/>
            <person name="Lipzen A."/>
            <person name="Daum C."/>
            <person name="Barry K."/>
            <person name="Grigoriev I.V."/>
            <person name="Favel A."/>
            <person name="Rosso M.N."/>
            <person name="Martin F."/>
        </authorList>
    </citation>
    <scope>NUCLEOTIDE SEQUENCE [LARGE SCALE GENOMIC DNA]</scope>
    <source>
        <strain evidence="3 4">CIRM-BRFM 2984</strain>
    </source>
</reference>
<feature type="transmembrane region" description="Helical" evidence="1">
    <location>
        <begin position="51"/>
        <end position="73"/>
    </location>
</feature>
<dbReference type="AlphaFoldDB" id="A0AAV9ZYX4"/>
<keyword evidence="1" id="KW-1133">Transmembrane helix</keyword>
<keyword evidence="1" id="KW-0812">Transmembrane</keyword>
<protein>
    <recommendedName>
        <fullName evidence="2">DUF6534 domain-containing protein</fullName>
    </recommendedName>
</protein>
<keyword evidence="1" id="KW-0472">Membrane</keyword>
<organism evidence="3 4">
    <name type="scientific">Favolaschia claudopus</name>
    <dbReference type="NCBI Taxonomy" id="2862362"/>
    <lineage>
        <taxon>Eukaryota</taxon>
        <taxon>Fungi</taxon>
        <taxon>Dikarya</taxon>
        <taxon>Basidiomycota</taxon>
        <taxon>Agaricomycotina</taxon>
        <taxon>Agaricomycetes</taxon>
        <taxon>Agaricomycetidae</taxon>
        <taxon>Agaricales</taxon>
        <taxon>Marasmiineae</taxon>
        <taxon>Mycenaceae</taxon>
        <taxon>Favolaschia</taxon>
    </lineage>
</organism>
<dbReference type="Pfam" id="PF20152">
    <property type="entry name" value="DUF6534"/>
    <property type="match status" value="1"/>
</dbReference>
<gene>
    <name evidence="3" type="ORF">R3P38DRAFT_2799765</name>
</gene>
<feature type="transmembrane region" description="Helical" evidence="1">
    <location>
        <begin position="130"/>
        <end position="152"/>
    </location>
</feature>
<evidence type="ECO:0000313" key="3">
    <source>
        <dbReference type="EMBL" id="KAK6996444.1"/>
    </source>
</evidence>
<evidence type="ECO:0000313" key="4">
    <source>
        <dbReference type="Proteomes" id="UP001362999"/>
    </source>
</evidence>
<keyword evidence="4" id="KW-1185">Reference proteome</keyword>
<evidence type="ECO:0000256" key="1">
    <source>
        <dbReference type="SAM" id="Phobius"/>
    </source>
</evidence>
<feature type="domain" description="DUF6534" evidence="2">
    <location>
        <begin position="94"/>
        <end position="181"/>
    </location>
</feature>
<dbReference type="Proteomes" id="UP001362999">
    <property type="component" value="Unassembled WGS sequence"/>
</dbReference>
<evidence type="ECO:0000259" key="2">
    <source>
        <dbReference type="Pfam" id="PF20152"/>
    </source>
</evidence>